<gene>
    <name evidence="2" type="ORF">NBO_41g0033</name>
</gene>
<dbReference type="GO" id="GO:0005634">
    <property type="term" value="C:nucleus"/>
    <property type="evidence" value="ECO:0007669"/>
    <property type="project" value="TreeGrafter"/>
</dbReference>
<dbReference type="Gene3D" id="1.25.10.10">
    <property type="entry name" value="Leucine-rich Repeat Variant"/>
    <property type="match status" value="1"/>
</dbReference>
<sequence>MSYFKPALNFPLKFPLYLSYPLYYPPPSLPILNPPPSYYPHPTPPSLHPLNTPQMNSSEVEILLKEFESSSDKLEWWIGKNKSITDQIAHHLQSHPLSLDHLQLCSLLLLEKYDSMIEIIRNILIQNPNRSRVFLNDLLKSPFYNQRMAIPSILIDLHNNDIYYNNDILLKCFYDNSGIVIREAVLSLKKYKIIPFSQDELLNLALSLNNHKYDFIQCLVPEILIHIHKPTFLISEICMSKSWRKRLALALRVKFYGITERFTIYNLLHKDPEEFVRCALVENLNCIQARGDMNGGNEGKGESMDIVEDTIEDINNDPINPPTNTSLHHFINIFIKDPSEKVRKQLIKVIGNNNEYYDHLKILVDDPSWLVRKELLCIHNEDIYESISLPLISSLPVTYDWRIKIEILESISQIADKNPKLIRKCLTEILFSYLGDKVNEIREKSNLIVKKLIKNEEWVKEWEERIEEIILSPSYLKRLSISLICVEFDKKFKTKFTLKLLKDKIPNVRLKVLENLKKEDLNEEIKKEIEGMEKDEYIMREIGRIL</sequence>
<evidence type="ECO:0000313" key="3">
    <source>
        <dbReference type="Proteomes" id="UP000016927"/>
    </source>
</evidence>
<dbReference type="SUPFAM" id="SSF48371">
    <property type="entry name" value="ARM repeat"/>
    <property type="match status" value="1"/>
</dbReference>
<dbReference type="GO" id="GO:0000159">
    <property type="term" value="C:protein phosphatase type 2A complex"/>
    <property type="evidence" value="ECO:0007669"/>
    <property type="project" value="TreeGrafter"/>
</dbReference>
<dbReference type="PANTHER" id="PTHR10648:SF4">
    <property type="entry name" value="PROTEIN PHOSPHATASE 2 (FORMERLY 2A), REGULATORY SUBUNIT A, BETA ISOFORM-RELATED"/>
    <property type="match status" value="1"/>
</dbReference>
<name>R0MMG9_NOSB1</name>
<dbReference type="STRING" id="578461.R0MMG9"/>
<dbReference type="GO" id="GO:0019888">
    <property type="term" value="F:protein phosphatase regulator activity"/>
    <property type="evidence" value="ECO:0007669"/>
    <property type="project" value="TreeGrafter"/>
</dbReference>
<dbReference type="InterPro" id="IPR051023">
    <property type="entry name" value="PP2A_Regulatory_Subunit_A"/>
</dbReference>
<dbReference type="EMBL" id="KB908949">
    <property type="protein sequence ID" value="EOB14058.1"/>
    <property type="molecule type" value="Genomic_DNA"/>
</dbReference>
<keyword evidence="1" id="KW-0677">Repeat</keyword>
<dbReference type="AlphaFoldDB" id="R0MMG9"/>
<dbReference type="Proteomes" id="UP000016927">
    <property type="component" value="Unassembled WGS sequence"/>
</dbReference>
<dbReference type="GO" id="GO:0005829">
    <property type="term" value="C:cytosol"/>
    <property type="evidence" value="ECO:0007669"/>
    <property type="project" value="TreeGrafter"/>
</dbReference>
<dbReference type="InterPro" id="IPR011989">
    <property type="entry name" value="ARM-like"/>
</dbReference>
<reference evidence="2 3" key="1">
    <citation type="journal article" date="2013" name="BMC Genomics">
        <title>Comparative genomics of parasitic silkworm microsporidia reveal an association between genome expansion and host adaptation.</title>
        <authorList>
            <person name="Pan G."/>
            <person name="Xu J."/>
            <person name="Li T."/>
            <person name="Xia Q."/>
            <person name="Liu S.L."/>
            <person name="Zhang G."/>
            <person name="Li S."/>
            <person name="Li C."/>
            <person name="Liu H."/>
            <person name="Yang L."/>
            <person name="Liu T."/>
            <person name="Zhang X."/>
            <person name="Wu Z."/>
            <person name="Fan W."/>
            <person name="Dang X."/>
            <person name="Xiang H."/>
            <person name="Tao M."/>
            <person name="Li Y."/>
            <person name="Hu J."/>
            <person name="Li Z."/>
            <person name="Lin L."/>
            <person name="Luo J."/>
            <person name="Geng L."/>
            <person name="Wang L."/>
            <person name="Long M."/>
            <person name="Wan Y."/>
            <person name="He N."/>
            <person name="Zhang Z."/>
            <person name="Lu C."/>
            <person name="Keeling P.J."/>
            <person name="Wang J."/>
            <person name="Xiang Z."/>
            <person name="Zhou Z."/>
        </authorList>
    </citation>
    <scope>NUCLEOTIDE SEQUENCE [LARGE SCALE GENOMIC DNA]</scope>
    <source>
        <strain evidence="3">CQ1 / CVCC 102059</strain>
    </source>
</reference>
<evidence type="ECO:0000256" key="1">
    <source>
        <dbReference type="ARBA" id="ARBA00022737"/>
    </source>
</evidence>
<evidence type="ECO:0000313" key="2">
    <source>
        <dbReference type="EMBL" id="EOB14058.1"/>
    </source>
</evidence>
<dbReference type="VEuPathDB" id="MicrosporidiaDB:NBO_41g0033"/>
<dbReference type="OMA" id="DEYIMRE"/>
<dbReference type="InterPro" id="IPR016024">
    <property type="entry name" value="ARM-type_fold"/>
</dbReference>
<accession>R0MMG9</accession>
<dbReference type="HOGENOM" id="CLU_595849_0_0_1"/>
<dbReference type="OrthoDB" id="340346at2759"/>
<dbReference type="PANTHER" id="PTHR10648">
    <property type="entry name" value="SERINE/THREONINE-PROTEIN PHOSPHATASE PP2A 65 KDA REGULATORY SUBUNIT"/>
    <property type="match status" value="1"/>
</dbReference>
<organism evidence="2 3">
    <name type="scientific">Nosema bombycis (strain CQ1 / CVCC 102059)</name>
    <name type="common">Microsporidian parasite</name>
    <name type="synonym">Pebrine of silkworm</name>
    <dbReference type="NCBI Taxonomy" id="578461"/>
    <lineage>
        <taxon>Eukaryota</taxon>
        <taxon>Fungi</taxon>
        <taxon>Fungi incertae sedis</taxon>
        <taxon>Microsporidia</taxon>
        <taxon>Nosematidae</taxon>
        <taxon>Nosema</taxon>
    </lineage>
</organism>
<proteinExistence type="predicted"/>
<protein>
    <submittedName>
        <fullName evidence="2">Protein phosphatase PP2-A regulatory subunit A</fullName>
    </submittedName>
</protein>
<keyword evidence="3" id="KW-1185">Reference proteome</keyword>